<dbReference type="PANTHER" id="PTHR22600">
    <property type="entry name" value="BETA-HEXOSAMINIDASE"/>
    <property type="match status" value="1"/>
</dbReference>
<dbReference type="GO" id="GO:0005975">
    <property type="term" value="P:carbohydrate metabolic process"/>
    <property type="evidence" value="ECO:0007669"/>
    <property type="project" value="InterPro"/>
</dbReference>
<dbReference type="RefSeq" id="WP_103932913.1">
    <property type="nucleotide sequence ID" value="NZ_FNVA01000003.1"/>
</dbReference>
<dbReference type="Pfam" id="PF02838">
    <property type="entry name" value="Glyco_hydro_20b"/>
    <property type="match status" value="1"/>
</dbReference>
<organism evidence="8 9">
    <name type="scientific">Bryocella elongata</name>
    <dbReference type="NCBI Taxonomy" id="863522"/>
    <lineage>
        <taxon>Bacteria</taxon>
        <taxon>Pseudomonadati</taxon>
        <taxon>Acidobacteriota</taxon>
        <taxon>Terriglobia</taxon>
        <taxon>Terriglobales</taxon>
        <taxon>Acidobacteriaceae</taxon>
        <taxon>Bryocella</taxon>
    </lineage>
</organism>
<sequence>MMKALSVVPVLLMSVLSLPALAAPPSGPLTLMPVPAHVQRQEGALVLRSTFLVETSANANDRLRDAIARAVTRIDSLADLRHAGTGVTPATPLHVEIEHPADAVQAVDEDESYKLDVSASGIRITAPNELGAMHALQTLIQLVQPAGDHYEISAVSIQDAPRFPWRGLLIDCGRHFEPIDVLKRNIDALAAVKMNVFHWHLTEDQGFRIESELYPELTAKGSDGLFYTQEQARNLVAYARARGVRVVPEFEMPGHSSAWLVAYPELASGTVPDGIRREFGVSNYAIDPTRDETYTFIARFLGEMATVFPDEYVHIGGDESPATDWKTNPRILAFMRAHNLKDNAALQAYFNTRVLEILKGLHKHMIGWDEVLTPGLPKDVVVQSWRGSESLAKGAQLGYPGILSAPYYLDHMDPAGKVYLADPVPSDSSLTPAERARVLGGEVTMWGEHVSARNIDSRIWPRTAAIAERLWSPAEVRDVPDMYRRLGPVSVQLEALGLTHLTSEDAGLRAMAHSTQIGPLRTFAQAFAPVSFGERYHVQRTDQLTPLDGFVDAVVPDPPSQYWLESTMKRFLADPRADVADRDALLAKFAEWKQSIPAVRLLMKTSPQLAAMSQRADDLEHVLSDAETAVHHLSQGTAVSPAWKQQAVARLESFTKPRPETLVHFVGAAPLRSLLEAASK</sequence>
<dbReference type="GO" id="GO:0005764">
    <property type="term" value="C:lysosome"/>
    <property type="evidence" value="ECO:0007669"/>
    <property type="project" value="TreeGrafter"/>
</dbReference>
<dbReference type="GO" id="GO:0006689">
    <property type="term" value="P:ganglioside catabolic process"/>
    <property type="evidence" value="ECO:0007669"/>
    <property type="project" value="TreeGrafter"/>
</dbReference>
<keyword evidence="3" id="KW-0326">Glycosidase</keyword>
<evidence type="ECO:0000256" key="2">
    <source>
        <dbReference type="ARBA" id="ARBA00022801"/>
    </source>
</evidence>
<keyword evidence="5" id="KW-0732">Signal</keyword>
<dbReference type="Pfam" id="PF00728">
    <property type="entry name" value="Glyco_hydro_20"/>
    <property type="match status" value="1"/>
</dbReference>
<evidence type="ECO:0000256" key="1">
    <source>
        <dbReference type="ARBA" id="ARBA00006285"/>
    </source>
</evidence>
<dbReference type="PANTHER" id="PTHR22600:SF21">
    <property type="entry name" value="BETA-HEXOSAMINIDASE A"/>
    <property type="match status" value="1"/>
</dbReference>
<dbReference type="Gene3D" id="3.20.20.80">
    <property type="entry name" value="Glycosidases"/>
    <property type="match status" value="1"/>
</dbReference>
<evidence type="ECO:0000256" key="5">
    <source>
        <dbReference type="SAM" id="SignalP"/>
    </source>
</evidence>
<dbReference type="GO" id="GO:0004563">
    <property type="term" value="F:beta-N-acetylhexosaminidase activity"/>
    <property type="evidence" value="ECO:0007669"/>
    <property type="project" value="InterPro"/>
</dbReference>
<dbReference type="Gene3D" id="3.30.379.10">
    <property type="entry name" value="Chitobiase/beta-hexosaminidase domain 2-like"/>
    <property type="match status" value="1"/>
</dbReference>
<dbReference type="EMBL" id="FNVA01000003">
    <property type="protein sequence ID" value="SEG15902.1"/>
    <property type="molecule type" value="Genomic_DNA"/>
</dbReference>
<evidence type="ECO:0000259" key="6">
    <source>
        <dbReference type="Pfam" id="PF00728"/>
    </source>
</evidence>
<gene>
    <name evidence="8" type="ORF">SAMN05421819_1999</name>
</gene>
<proteinExistence type="inferred from homology"/>
<feature type="domain" description="Glycoside hydrolase family 20 catalytic" evidence="6">
    <location>
        <begin position="163"/>
        <end position="473"/>
    </location>
</feature>
<dbReference type="SUPFAM" id="SSF55545">
    <property type="entry name" value="beta-N-acetylhexosaminidase-like domain"/>
    <property type="match status" value="1"/>
</dbReference>
<evidence type="ECO:0000256" key="3">
    <source>
        <dbReference type="ARBA" id="ARBA00023295"/>
    </source>
</evidence>
<dbReference type="InterPro" id="IPR029018">
    <property type="entry name" value="Hex-like_dom2"/>
</dbReference>
<reference evidence="8 9" key="1">
    <citation type="submission" date="2016-10" db="EMBL/GenBank/DDBJ databases">
        <authorList>
            <person name="de Groot N.N."/>
        </authorList>
    </citation>
    <scope>NUCLEOTIDE SEQUENCE [LARGE SCALE GENOMIC DNA]</scope>
    <source>
        <strain evidence="8 9">DSM 22489</strain>
    </source>
</reference>
<dbReference type="InterPro" id="IPR015882">
    <property type="entry name" value="HEX_bac_N"/>
</dbReference>
<dbReference type="InterPro" id="IPR025705">
    <property type="entry name" value="Beta_hexosaminidase_sua/sub"/>
</dbReference>
<dbReference type="SUPFAM" id="SSF51445">
    <property type="entry name" value="(Trans)glycosidases"/>
    <property type="match status" value="1"/>
</dbReference>
<feature type="domain" description="Beta-hexosaminidase bacterial type N-terminal" evidence="7">
    <location>
        <begin position="31"/>
        <end position="160"/>
    </location>
</feature>
<protein>
    <submittedName>
        <fullName evidence="8">Hexosaminidase</fullName>
    </submittedName>
</protein>
<feature type="active site" description="Proton donor" evidence="4">
    <location>
        <position position="319"/>
    </location>
</feature>
<keyword evidence="9" id="KW-1185">Reference proteome</keyword>
<accession>A0A1H5XW71</accession>
<evidence type="ECO:0000313" key="8">
    <source>
        <dbReference type="EMBL" id="SEG15902.1"/>
    </source>
</evidence>
<evidence type="ECO:0000256" key="4">
    <source>
        <dbReference type="PIRSR" id="PIRSR625705-1"/>
    </source>
</evidence>
<keyword evidence="2" id="KW-0378">Hydrolase</keyword>
<feature type="signal peptide" evidence="5">
    <location>
        <begin position="1"/>
        <end position="22"/>
    </location>
</feature>
<dbReference type="InterPro" id="IPR017853">
    <property type="entry name" value="GH"/>
</dbReference>
<dbReference type="GO" id="GO:0030203">
    <property type="term" value="P:glycosaminoglycan metabolic process"/>
    <property type="evidence" value="ECO:0007669"/>
    <property type="project" value="TreeGrafter"/>
</dbReference>
<evidence type="ECO:0000259" key="7">
    <source>
        <dbReference type="Pfam" id="PF02838"/>
    </source>
</evidence>
<dbReference type="PRINTS" id="PR00738">
    <property type="entry name" value="GLHYDRLASE20"/>
</dbReference>
<name>A0A1H5XW71_9BACT</name>
<dbReference type="GO" id="GO:0016020">
    <property type="term" value="C:membrane"/>
    <property type="evidence" value="ECO:0007669"/>
    <property type="project" value="TreeGrafter"/>
</dbReference>
<evidence type="ECO:0000313" key="9">
    <source>
        <dbReference type="Proteomes" id="UP000236728"/>
    </source>
</evidence>
<dbReference type="AlphaFoldDB" id="A0A1H5XW71"/>
<dbReference type="InterPro" id="IPR015883">
    <property type="entry name" value="Glyco_hydro_20_cat"/>
</dbReference>
<dbReference type="OrthoDB" id="1098018at2"/>
<dbReference type="Proteomes" id="UP000236728">
    <property type="component" value="Unassembled WGS sequence"/>
</dbReference>
<comment type="similarity">
    <text evidence="1">Belongs to the glycosyl hydrolase 20 family.</text>
</comment>
<feature type="chain" id="PRO_5009289920" evidence="5">
    <location>
        <begin position="23"/>
        <end position="680"/>
    </location>
</feature>